<feature type="signal peptide" evidence="1">
    <location>
        <begin position="1"/>
        <end position="17"/>
    </location>
</feature>
<organism evidence="2 3">
    <name type="scientific">Immersiella caudata</name>
    <dbReference type="NCBI Taxonomy" id="314043"/>
    <lineage>
        <taxon>Eukaryota</taxon>
        <taxon>Fungi</taxon>
        <taxon>Dikarya</taxon>
        <taxon>Ascomycota</taxon>
        <taxon>Pezizomycotina</taxon>
        <taxon>Sordariomycetes</taxon>
        <taxon>Sordariomycetidae</taxon>
        <taxon>Sordariales</taxon>
        <taxon>Lasiosphaeriaceae</taxon>
        <taxon>Immersiella</taxon>
    </lineage>
</organism>
<evidence type="ECO:0000313" key="2">
    <source>
        <dbReference type="EMBL" id="KAK0623921.1"/>
    </source>
</evidence>
<evidence type="ECO:0000313" key="3">
    <source>
        <dbReference type="Proteomes" id="UP001175000"/>
    </source>
</evidence>
<sequence length="127" mass="13378">MRINFIATVYLSGLSLAAPNVHAPGATLKRQAVSADQIQRLAAELVQTRITLLNTLDNQVANAKAVVEQFAGGRNNGNSIAALESQLEQARGQIASGADLFGQMANTLQDFGSSFQGVEGDTSGRFD</sequence>
<keyword evidence="1" id="KW-0732">Signal</keyword>
<keyword evidence="3" id="KW-1185">Reference proteome</keyword>
<proteinExistence type="predicted"/>
<dbReference type="Proteomes" id="UP001175000">
    <property type="component" value="Unassembled WGS sequence"/>
</dbReference>
<dbReference type="EMBL" id="JAULSU010000003">
    <property type="protein sequence ID" value="KAK0623921.1"/>
    <property type="molecule type" value="Genomic_DNA"/>
</dbReference>
<dbReference type="AlphaFoldDB" id="A0AA39WYL3"/>
<protein>
    <submittedName>
        <fullName evidence="2">Uncharacterized protein</fullName>
    </submittedName>
</protein>
<gene>
    <name evidence="2" type="ORF">B0T14DRAFT_191233</name>
</gene>
<reference evidence="2" key="1">
    <citation type="submission" date="2023-06" db="EMBL/GenBank/DDBJ databases">
        <title>Genome-scale phylogeny and comparative genomics of the fungal order Sordariales.</title>
        <authorList>
            <consortium name="Lawrence Berkeley National Laboratory"/>
            <person name="Hensen N."/>
            <person name="Bonometti L."/>
            <person name="Westerberg I."/>
            <person name="Brannstrom I.O."/>
            <person name="Guillou S."/>
            <person name="Cros-Aarteil S."/>
            <person name="Calhoun S."/>
            <person name="Haridas S."/>
            <person name="Kuo A."/>
            <person name="Mondo S."/>
            <person name="Pangilinan J."/>
            <person name="Riley R."/>
            <person name="Labutti K."/>
            <person name="Andreopoulos B."/>
            <person name="Lipzen A."/>
            <person name="Chen C."/>
            <person name="Yanf M."/>
            <person name="Daum C."/>
            <person name="Ng V."/>
            <person name="Clum A."/>
            <person name="Steindorff A."/>
            <person name="Ohm R."/>
            <person name="Martin F."/>
            <person name="Silar P."/>
            <person name="Natvig D."/>
            <person name="Lalanne C."/>
            <person name="Gautier V."/>
            <person name="Ament-Velasquez S.L."/>
            <person name="Kruys A."/>
            <person name="Hutchinson M.I."/>
            <person name="Powell A.J."/>
            <person name="Barry K."/>
            <person name="Miller A.N."/>
            <person name="Grigoriev I.V."/>
            <person name="Debuchy R."/>
            <person name="Gladieux P."/>
            <person name="Thoren M.H."/>
            <person name="Johannesson H."/>
        </authorList>
    </citation>
    <scope>NUCLEOTIDE SEQUENCE</scope>
    <source>
        <strain evidence="2">CBS 606.72</strain>
    </source>
</reference>
<accession>A0AA39WYL3</accession>
<feature type="chain" id="PRO_5041440740" evidence="1">
    <location>
        <begin position="18"/>
        <end position="127"/>
    </location>
</feature>
<name>A0AA39WYL3_9PEZI</name>
<comment type="caution">
    <text evidence="2">The sequence shown here is derived from an EMBL/GenBank/DDBJ whole genome shotgun (WGS) entry which is preliminary data.</text>
</comment>
<evidence type="ECO:0000256" key="1">
    <source>
        <dbReference type="SAM" id="SignalP"/>
    </source>
</evidence>